<dbReference type="Proteomes" id="UP000251571">
    <property type="component" value="Unassembled WGS sequence"/>
</dbReference>
<feature type="domain" description="Transposase IS4-like" evidence="1">
    <location>
        <begin position="2"/>
        <end position="106"/>
    </location>
</feature>
<reference evidence="3 5" key="1">
    <citation type="submission" date="2016-10" db="EMBL/GenBank/DDBJ databases">
        <authorList>
            <person name="Cai Z."/>
        </authorList>
    </citation>
    <scope>NUCLEOTIDE SEQUENCE [LARGE SCALE GENOMIC DNA]</scope>
    <source>
        <strain evidence="3 5">DSM 25227</strain>
    </source>
</reference>
<evidence type="ECO:0000313" key="2">
    <source>
        <dbReference type="EMBL" id="PWJ22424.1"/>
    </source>
</evidence>
<dbReference type="GO" id="GO:0004803">
    <property type="term" value="F:transposase activity"/>
    <property type="evidence" value="ECO:0007669"/>
    <property type="project" value="InterPro"/>
</dbReference>
<dbReference type="EMBL" id="QGDJ01000001">
    <property type="protein sequence ID" value="PWJ22424.1"/>
    <property type="molecule type" value="Genomic_DNA"/>
</dbReference>
<dbReference type="Proteomes" id="UP000245839">
    <property type="component" value="Unassembled WGS sequence"/>
</dbReference>
<organism evidence="3 5">
    <name type="scientific">Jannaschia seohaensis</name>
    <dbReference type="NCBI Taxonomy" id="475081"/>
    <lineage>
        <taxon>Bacteria</taxon>
        <taxon>Pseudomonadati</taxon>
        <taxon>Pseudomonadota</taxon>
        <taxon>Alphaproteobacteria</taxon>
        <taxon>Rhodobacterales</taxon>
        <taxon>Roseobacteraceae</taxon>
        <taxon>Jannaschia</taxon>
    </lineage>
</organism>
<dbReference type="GO" id="GO:0006313">
    <property type="term" value="P:DNA transposition"/>
    <property type="evidence" value="ECO:0007669"/>
    <property type="project" value="InterPro"/>
</dbReference>
<dbReference type="GO" id="GO:0003677">
    <property type="term" value="F:DNA binding"/>
    <property type="evidence" value="ECO:0007669"/>
    <property type="project" value="InterPro"/>
</dbReference>
<protein>
    <submittedName>
        <fullName evidence="2">DDE family transposase</fullName>
    </submittedName>
    <submittedName>
        <fullName evidence="3">Transposase DDE domain-containing protein</fullName>
    </submittedName>
</protein>
<evidence type="ECO:0000313" key="3">
    <source>
        <dbReference type="EMBL" id="SSA38702.1"/>
    </source>
</evidence>
<dbReference type="PANTHER" id="PTHR30007:SF1">
    <property type="entry name" value="BLR1914 PROTEIN"/>
    <property type="match status" value="1"/>
</dbReference>
<accession>A0A2Y9BW96</accession>
<dbReference type="PANTHER" id="PTHR30007">
    <property type="entry name" value="PHP DOMAIN PROTEIN"/>
    <property type="match status" value="1"/>
</dbReference>
<name>A0A2Y9BW96_9RHOB</name>
<dbReference type="InterPro" id="IPR002559">
    <property type="entry name" value="Transposase_11"/>
</dbReference>
<dbReference type="EMBL" id="UETC01000001">
    <property type="protein sequence ID" value="SSA38702.1"/>
    <property type="molecule type" value="Genomic_DNA"/>
</dbReference>
<proteinExistence type="predicted"/>
<keyword evidence="4" id="KW-1185">Reference proteome</keyword>
<evidence type="ECO:0000313" key="5">
    <source>
        <dbReference type="Proteomes" id="UP000251571"/>
    </source>
</evidence>
<gene>
    <name evidence="2" type="ORF">BCF38_101837</name>
    <name evidence="3" type="ORF">SAMN05421539_101837</name>
</gene>
<dbReference type="AlphaFoldDB" id="A0A2Y9BW96"/>
<sequence>MLTGGNVADCIAAETLLKRLPPDALVVVGDKGYDSNAVRTQVKGLGAFPNIPPRKNRKRRIFWCRDFYQNRNAIERMFGRLKDFRRIATRYDRRADVFLSAVALAATVCYWL</sequence>
<reference evidence="2 4" key="2">
    <citation type="submission" date="2018-03" db="EMBL/GenBank/DDBJ databases">
        <title>Genomic Encyclopedia of Archaeal and Bacterial Type Strains, Phase II (KMG-II): from individual species to whole genera.</title>
        <authorList>
            <person name="Goeker M."/>
        </authorList>
    </citation>
    <scope>NUCLEOTIDE SEQUENCE [LARGE SCALE GENOMIC DNA]</scope>
    <source>
        <strain evidence="2 4">DSM 25227</strain>
    </source>
</reference>
<evidence type="ECO:0000259" key="1">
    <source>
        <dbReference type="Pfam" id="PF01609"/>
    </source>
</evidence>
<evidence type="ECO:0000313" key="4">
    <source>
        <dbReference type="Proteomes" id="UP000245839"/>
    </source>
</evidence>
<dbReference type="Pfam" id="PF01609">
    <property type="entry name" value="DDE_Tnp_1"/>
    <property type="match status" value="1"/>
</dbReference>